<dbReference type="WBParaSite" id="nRc.2.0.1.t41406-RA">
    <property type="protein sequence ID" value="nRc.2.0.1.t41406-RA"/>
    <property type="gene ID" value="nRc.2.0.1.g41406"/>
</dbReference>
<evidence type="ECO:0000313" key="1">
    <source>
        <dbReference type="Proteomes" id="UP000887565"/>
    </source>
</evidence>
<organism evidence="1 2">
    <name type="scientific">Romanomermis culicivorax</name>
    <name type="common">Nematode worm</name>
    <dbReference type="NCBI Taxonomy" id="13658"/>
    <lineage>
        <taxon>Eukaryota</taxon>
        <taxon>Metazoa</taxon>
        <taxon>Ecdysozoa</taxon>
        <taxon>Nematoda</taxon>
        <taxon>Enoplea</taxon>
        <taxon>Dorylaimia</taxon>
        <taxon>Mermithida</taxon>
        <taxon>Mermithoidea</taxon>
        <taxon>Mermithidae</taxon>
        <taxon>Romanomermis</taxon>
    </lineage>
</organism>
<dbReference type="Proteomes" id="UP000887565">
    <property type="component" value="Unplaced"/>
</dbReference>
<keyword evidence="1" id="KW-1185">Reference proteome</keyword>
<name>A0A915KTF7_ROMCU</name>
<sequence length="62" mass="7331">MVIEKATYFALGWGTYAFWESDKCSTFDRKLKYSKLRNLRFRNLEHLITAAKKVGELAQKRT</sequence>
<proteinExistence type="predicted"/>
<dbReference type="AlphaFoldDB" id="A0A915KTF7"/>
<reference evidence="2" key="1">
    <citation type="submission" date="2022-11" db="UniProtKB">
        <authorList>
            <consortium name="WormBaseParasite"/>
        </authorList>
    </citation>
    <scope>IDENTIFICATION</scope>
</reference>
<protein>
    <submittedName>
        <fullName evidence="2">Uncharacterized protein</fullName>
    </submittedName>
</protein>
<evidence type="ECO:0000313" key="2">
    <source>
        <dbReference type="WBParaSite" id="nRc.2.0.1.t41406-RA"/>
    </source>
</evidence>
<accession>A0A915KTF7</accession>